<reference evidence="1" key="1">
    <citation type="submission" date="2022-11" db="EMBL/GenBank/DDBJ databases">
        <title>Lacrimispora xylanolytica sy1, complete genome.</title>
        <authorList>
            <person name="Choi S."/>
        </authorList>
    </citation>
    <scope>NUCLEOTIDE SEQUENCE</scope>
    <source>
        <strain evidence="1">Sy1</strain>
    </source>
</reference>
<evidence type="ECO:0000313" key="2">
    <source>
        <dbReference type="Proteomes" id="UP001163115"/>
    </source>
</evidence>
<dbReference type="EMBL" id="CP113524">
    <property type="protein sequence ID" value="WAJ25256.1"/>
    <property type="molecule type" value="Genomic_DNA"/>
</dbReference>
<accession>A0ABY7AF94</accession>
<dbReference type="RefSeq" id="WP_268116134.1">
    <property type="nucleotide sequence ID" value="NZ_CP113524.1"/>
</dbReference>
<dbReference type="InterPro" id="IPR016181">
    <property type="entry name" value="Acyl_CoA_acyltransferase"/>
</dbReference>
<dbReference type="SUPFAM" id="SSF55729">
    <property type="entry name" value="Acyl-CoA N-acyltransferases (Nat)"/>
    <property type="match status" value="1"/>
</dbReference>
<name>A0ABY7AF94_9FIRM</name>
<gene>
    <name evidence="1" type="ORF">OW255_07040</name>
</gene>
<keyword evidence="2" id="KW-1185">Reference proteome</keyword>
<dbReference type="Proteomes" id="UP001163115">
    <property type="component" value="Chromosome"/>
</dbReference>
<organism evidence="1 2">
    <name type="scientific">Lacrimispora xylanolytica</name>
    <dbReference type="NCBI Taxonomy" id="29375"/>
    <lineage>
        <taxon>Bacteria</taxon>
        <taxon>Bacillati</taxon>
        <taxon>Bacillota</taxon>
        <taxon>Clostridia</taxon>
        <taxon>Lachnospirales</taxon>
        <taxon>Lachnospiraceae</taxon>
        <taxon>Lacrimispora</taxon>
    </lineage>
</organism>
<dbReference type="Gene3D" id="3.40.630.30">
    <property type="match status" value="2"/>
</dbReference>
<proteinExistence type="predicted"/>
<dbReference type="GO" id="GO:0016746">
    <property type="term" value="F:acyltransferase activity"/>
    <property type="evidence" value="ECO:0007669"/>
    <property type="project" value="UniProtKB-KW"/>
</dbReference>
<protein>
    <submittedName>
        <fullName evidence="1">GNAT family N-acetyltransferase</fullName>
        <ecNumber evidence="1">2.3.1.-</ecNumber>
    </submittedName>
</protein>
<evidence type="ECO:0000313" key="1">
    <source>
        <dbReference type="EMBL" id="WAJ25256.1"/>
    </source>
</evidence>
<dbReference type="Pfam" id="PF13527">
    <property type="entry name" value="Acetyltransf_9"/>
    <property type="match status" value="1"/>
</dbReference>
<keyword evidence="1" id="KW-0808">Transferase</keyword>
<keyword evidence="1" id="KW-0012">Acyltransferase</keyword>
<sequence length="310" mass="35780">MEFRLLMEDSQKLKFVHGWEHAFSRSFEMRDYEWIFDPRNLVYGAFEQDTLCAGYCILQSQAVFQGNLVKSGLCNNVFVTPEYQGCHLFTKLGRYVLSAVGEMGIQILVGLPNESSLPGHRRVGWTTFPPNFYLEKKILEDESVTQLEDERITLMTSLNFPLWKEAFTEFAFKISSGRSFSIIKEADYFSWRYLRRPSGDYKIFIYQEHGRVKGYVVYKYYQPFKRIHILDVEAENETVFFELLKAAGTIKESVSLINVLSSTIYADYFSRAGYCKSAEYSNLIAYDPLSKAPVSLGDTCNLVIGDNEVF</sequence>
<dbReference type="EC" id="2.3.1.-" evidence="1"/>